<sequence length="81" mass="9420">MVAEVEKNVKQIVKFVLKNIRCLQEKRCMSMPSVVSLSTGSSNGSSGTTPREHRSRMLRMQDRRFRHRFASQLPEDERLLN</sequence>
<feature type="region of interest" description="Disordered" evidence="1">
    <location>
        <begin position="34"/>
        <end position="56"/>
    </location>
</feature>
<comment type="caution">
    <text evidence="2">The sequence shown here is derived from an EMBL/GenBank/DDBJ whole genome shotgun (WGS) entry which is preliminary data.</text>
</comment>
<evidence type="ECO:0000256" key="1">
    <source>
        <dbReference type="SAM" id="MobiDB-lite"/>
    </source>
</evidence>
<accession>A0AAV6VGT1</accession>
<protein>
    <submittedName>
        <fullName evidence="2">Uncharacterized protein</fullName>
    </submittedName>
</protein>
<name>A0AAV6VGT1_9ARAC</name>
<feature type="non-terminal residue" evidence="2">
    <location>
        <position position="81"/>
    </location>
</feature>
<evidence type="ECO:0000313" key="2">
    <source>
        <dbReference type="EMBL" id="KAG8195298.1"/>
    </source>
</evidence>
<feature type="compositionally biased region" description="Low complexity" evidence="1">
    <location>
        <begin position="34"/>
        <end position="49"/>
    </location>
</feature>
<proteinExistence type="predicted"/>
<gene>
    <name evidence="2" type="ORF">JTE90_028445</name>
</gene>
<dbReference type="AlphaFoldDB" id="A0AAV6VGT1"/>
<keyword evidence="3" id="KW-1185">Reference proteome</keyword>
<organism evidence="2 3">
    <name type="scientific">Oedothorax gibbosus</name>
    <dbReference type="NCBI Taxonomy" id="931172"/>
    <lineage>
        <taxon>Eukaryota</taxon>
        <taxon>Metazoa</taxon>
        <taxon>Ecdysozoa</taxon>
        <taxon>Arthropoda</taxon>
        <taxon>Chelicerata</taxon>
        <taxon>Arachnida</taxon>
        <taxon>Araneae</taxon>
        <taxon>Araneomorphae</taxon>
        <taxon>Entelegynae</taxon>
        <taxon>Araneoidea</taxon>
        <taxon>Linyphiidae</taxon>
        <taxon>Erigoninae</taxon>
        <taxon>Oedothorax</taxon>
    </lineage>
</organism>
<dbReference type="Proteomes" id="UP000827092">
    <property type="component" value="Unassembled WGS sequence"/>
</dbReference>
<dbReference type="EMBL" id="JAFNEN010000090">
    <property type="protein sequence ID" value="KAG8195298.1"/>
    <property type="molecule type" value="Genomic_DNA"/>
</dbReference>
<evidence type="ECO:0000313" key="3">
    <source>
        <dbReference type="Proteomes" id="UP000827092"/>
    </source>
</evidence>
<reference evidence="2 3" key="1">
    <citation type="journal article" date="2022" name="Nat. Ecol. Evol.">
        <title>A masculinizing supergene underlies an exaggerated male reproductive morph in a spider.</title>
        <authorList>
            <person name="Hendrickx F."/>
            <person name="De Corte Z."/>
            <person name="Sonet G."/>
            <person name="Van Belleghem S.M."/>
            <person name="Kostlbacher S."/>
            <person name="Vangestel C."/>
        </authorList>
    </citation>
    <scope>NUCLEOTIDE SEQUENCE [LARGE SCALE GENOMIC DNA]</scope>
    <source>
        <strain evidence="2">W744_W776</strain>
    </source>
</reference>